<dbReference type="InterPro" id="IPR008000">
    <property type="entry name" value="Rham/fucose_mutarotase"/>
</dbReference>
<organism evidence="1 2">
    <name type="scientific">Tulasnella calospora MUT 4182</name>
    <dbReference type="NCBI Taxonomy" id="1051891"/>
    <lineage>
        <taxon>Eukaryota</taxon>
        <taxon>Fungi</taxon>
        <taxon>Dikarya</taxon>
        <taxon>Basidiomycota</taxon>
        <taxon>Agaricomycotina</taxon>
        <taxon>Agaricomycetes</taxon>
        <taxon>Cantharellales</taxon>
        <taxon>Tulasnellaceae</taxon>
        <taxon>Tulasnella</taxon>
    </lineage>
</organism>
<dbReference type="HOGENOM" id="CLU_100689_1_0_1"/>
<dbReference type="EMBL" id="KN823124">
    <property type="protein sequence ID" value="KIO21884.1"/>
    <property type="molecule type" value="Genomic_DNA"/>
</dbReference>
<dbReference type="Proteomes" id="UP000054248">
    <property type="component" value="Unassembled WGS sequence"/>
</dbReference>
<dbReference type="STRING" id="1051891.A0A0C3QBU7"/>
<dbReference type="Gene3D" id="3.30.70.100">
    <property type="match status" value="1"/>
</dbReference>
<evidence type="ECO:0000313" key="2">
    <source>
        <dbReference type="Proteomes" id="UP000054248"/>
    </source>
</evidence>
<name>A0A0C3QBU7_9AGAM</name>
<dbReference type="GO" id="GO:0016857">
    <property type="term" value="F:racemase and epimerase activity, acting on carbohydrates and derivatives"/>
    <property type="evidence" value="ECO:0007669"/>
    <property type="project" value="InterPro"/>
</dbReference>
<proteinExistence type="predicted"/>
<dbReference type="InterPro" id="IPR011008">
    <property type="entry name" value="Dimeric_a/b-barrel"/>
</dbReference>
<dbReference type="PANTHER" id="PTHR34389">
    <property type="entry name" value="L-RHAMNOSE MUTAROTASE"/>
    <property type="match status" value="1"/>
</dbReference>
<reference evidence="1 2" key="1">
    <citation type="submission" date="2014-04" db="EMBL/GenBank/DDBJ databases">
        <authorList>
            <consortium name="DOE Joint Genome Institute"/>
            <person name="Kuo A."/>
            <person name="Girlanda M."/>
            <person name="Perotto S."/>
            <person name="Kohler A."/>
            <person name="Nagy L.G."/>
            <person name="Floudas D."/>
            <person name="Copeland A."/>
            <person name="Barry K.W."/>
            <person name="Cichocki N."/>
            <person name="Veneault-Fourrey C."/>
            <person name="LaButti K."/>
            <person name="Lindquist E.A."/>
            <person name="Lipzen A."/>
            <person name="Lundell T."/>
            <person name="Morin E."/>
            <person name="Murat C."/>
            <person name="Sun H."/>
            <person name="Tunlid A."/>
            <person name="Henrissat B."/>
            <person name="Grigoriev I.V."/>
            <person name="Hibbett D.S."/>
            <person name="Martin F."/>
            <person name="Nordberg H.P."/>
            <person name="Cantor M.N."/>
            <person name="Hua S.X."/>
        </authorList>
    </citation>
    <scope>NUCLEOTIDE SEQUENCE [LARGE SCALE GENOMIC DNA]</scope>
    <source>
        <strain evidence="1 2">MUT 4182</strain>
    </source>
</reference>
<dbReference type="Pfam" id="PF05336">
    <property type="entry name" value="rhaM"/>
    <property type="match status" value="1"/>
</dbReference>
<dbReference type="OrthoDB" id="9981546at2759"/>
<reference evidence="2" key="2">
    <citation type="submission" date="2015-01" db="EMBL/GenBank/DDBJ databases">
        <title>Evolutionary Origins and Diversification of the Mycorrhizal Mutualists.</title>
        <authorList>
            <consortium name="DOE Joint Genome Institute"/>
            <consortium name="Mycorrhizal Genomics Consortium"/>
            <person name="Kohler A."/>
            <person name="Kuo A."/>
            <person name="Nagy L.G."/>
            <person name="Floudas D."/>
            <person name="Copeland A."/>
            <person name="Barry K.W."/>
            <person name="Cichocki N."/>
            <person name="Veneault-Fourrey C."/>
            <person name="LaButti K."/>
            <person name="Lindquist E.A."/>
            <person name="Lipzen A."/>
            <person name="Lundell T."/>
            <person name="Morin E."/>
            <person name="Murat C."/>
            <person name="Riley R."/>
            <person name="Ohm R."/>
            <person name="Sun H."/>
            <person name="Tunlid A."/>
            <person name="Henrissat B."/>
            <person name="Grigoriev I.V."/>
            <person name="Hibbett D.S."/>
            <person name="Martin F."/>
        </authorList>
    </citation>
    <scope>NUCLEOTIDE SEQUENCE [LARGE SCALE GENOMIC DNA]</scope>
    <source>
        <strain evidence="2">MUT 4182</strain>
    </source>
</reference>
<accession>A0A0C3QBU7</accession>
<keyword evidence="2" id="KW-1185">Reference proteome</keyword>
<gene>
    <name evidence="1" type="ORF">M407DRAFT_245347</name>
</gene>
<dbReference type="PANTHER" id="PTHR34389:SF2">
    <property type="entry name" value="L-RHAMNOSE MUTAROTASE"/>
    <property type="match status" value="1"/>
</dbReference>
<sequence length="123" mass="14120">MKRFCQVIELRKQYKEEYLKLHSNVWPSVLAGLKEAHIEDYSISFLPVPVYPSTDPEIAGLLIASFKYSGNDLEGDMKNLAADPETQRWWKLTDPMQKSLVKGATGSADGEWWLNIDEVFRLD</sequence>
<protein>
    <recommendedName>
        <fullName evidence="3">Rhamnose mutarotase</fullName>
    </recommendedName>
</protein>
<dbReference type="SUPFAM" id="SSF54909">
    <property type="entry name" value="Dimeric alpha+beta barrel"/>
    <property type="match status" value="1"/>
</dbReference>
<evidence type="ECO:0008006" key="3">
    <source>
        <dbReference type="Google" id="ProtNLM"/>
    </source>
</evidence>
<dbReference type="AlphaFoldDB" id="A0A0C3QBU7"/>
<evidence type="ECO:0000313" key="1">
    <source>
        <dbReference type="EMBL" id="KIO21884.1"/>
    </source>
</evidence>